<evidence type="ECO:0000313" key="2">
    <source>
        <dbReference type="EMBL" id="MFF5898504.1"/>
    </source>
</evidence>
<accession>A0ABW6X9K3</accession>
<organism evidence="2 3">
    <name type="scientific">Streptomyces argenteolus</name>
    <dbReference type="NCBI Taxonomy" id="67274"/>
    <lineage>
        <taxon>Bacteria</taxon>
        <taxon>Bacillati</taxon>
        <taxon>Actinomycetota</taxon>
        <taxon>Actinomycetes</taxon>
        <taxon>Kitasatosporales</taxon>
        <taxon>Streptomycetaceae</taxon>
        <taxon>Streptomyces</taxon>
    </lineage>
</organism>
<feature type="compositionally biased region" description="Polar residues" evidence="1">
    <location>
        <begin position="664"/>
        <end position="675"/>
    </location>
</feature>
<name>A0ABW6X9K3_9ACTN</name>
<evidence type="ECO:0000313" key="3">
    <source>
        <dbReference type="Proteomes" id="UP001602322"/>
    </source>
</evidence>
<reference evidence="2 3" key="1">
    <citation type="submission" date="2024-10" db="EMBL/GenBank/DDBJ databases">
        <title>The Natural Products Discovery Center: Release of the First 8490 Sequenced Strains for Exploring Actinobacteria Biosynthetic Diversity.</title>
        <authorList>
            <person name="Kalkreuter E."/>
            <person name="Kautsar S.A."/>
            <person name="Yang D."/>
            <person name="Bader C.D."/>
            <person name="Teijaro C.N."/>
            <person name="Fluegel L."/>
            <person name="Davis C.M."/>
            <person name="Simpson J.R."/>
            <person name="Lauterbach L."/>
            <person name="Steele A.D."/>
            <person name="Gui C."/>
            <person name="Meng S."/>
            <person name="Li G."/>
            <person name="Viehrig K."/>
            <person name="Ye F."/>
            <person name="Su P."/>
            <person name="Kiefer A.F."/>
            <person name="Nichols A."/>
            <person name="Cepeda A.J."/>
            <person name="Yan W."/>
            <person name="Fan B."/>
            <person name="Jiang Y."/>
            <person name="Adhikari A."/>
            <person name="Zheng C.-J."/>
            <person name="Schuster L."/>
            <person name="Cowan T.M."/>
            <person name="Smanski M.J."/>
            <person name="Chevrette M.G."/>
            <person name="De Carvalho L.P.S."/>
            <person name="Shen B."/>
        </authorList>
    </citation>
    <scope>NUCLEOTIDE SEQUENCE [LARGE SCALE GENOMIC DNA]</scope>
    <source>
        <strain evidence="2 3">NPDC012540</strain>
    </source>
</reference>
<evidence type="ECO:0000256" key="1">
    <source>
        <dbReference type="SAM" id="MobiDB-lite"/>
    </source>
</evidence>
<sequence>MPTYEEITQIKLSTLTTAADGWKTMAGKFKTLEDLYEDDVQSISKGQLWTGESASISSTNFSVTRNEYDAAQKEAKAMESLLRDAHGQLTELIGRVTSAVAEAEKAGMKVSGQGVASYDFSKVDAKTKYSIQHDPDLPDVERSYTQKIADAVQAVTEYDHDIKVALLQASGADKPGPFGFNAKPVDDVEAVEALNLTEKVRSGDASEKELKQYRDIMNENSEDKHFGEAYIHGLGAKGTLELADRMELAANERGASKADQKLYDSISTSLANTVASGTKDPSGYAYKPFVEGLKDIGTDNMGDNLRPVNGYQTAVTLMQHGNGYGKQFLNDVANDVIAAEKANPNVWLHHVDSSRPTLENDPLDGLLGIMSKDPEAATYFLDPEAEGNKNDHLKYLLTDRKEWPDEYFSGPGAVMDIEDQGKATGLGAAIQAAATGHEPGEKLGEAGPHTEGQARVMHHAIRYLDDEMGGDEFPEDLENLRRPMAKAMADYVADTHIILGGQESDYGGSDGQTSIYGSGDKSHIAVGQGSLIRVMRGISDDAPSYALLYEAERAYSADVLAEAPKYDGNPDHGMSADWNHRGHEVGSAMGAMNGIGADVCKDKEEDKVEWAEDMAEYSSIGANGLIGEIPVVGTAGGALIDSLKYDWTKDVTDAAEEQGKQDSSENYSKGKNGTNELMDKWGEQNGVSGTGAHKTAKDEANDAYSSGRGAAEAHLG</sequence>
<comment type="caution">
    <text evidence="2">The sequence shown here is derived from an EMBL/GenBank/DDBJ whole genome shotgun (WGS) entry which is preliminary data.</text>
</comment>
<evidence type="ECO:0008006" key="4">
    <source>
        <dbReference type="Google" id="ProtNLM"/>
    </source>
</evidence>
<proteinExistence type="predicted"/>
<protein>
    <recommendedName>
        <fullName evidence="4">WXG100 family type VII secretion target</fullName>
    </recommendedName>
</protein>
<dbReference type="RefSeq" id="WP_387904725.1">
    <property type="nucleotide sequence ID" value="NZ_JBIBEG010000006.1"/>
</dbReference>
<dbReference type="EMBL" id="JBIBEG010000006">
    <property type="protein sequence ID" value="MFF5898504.1"/>
    <property type="molecule type" value="Genomic_DNA"/>
</dbReference>
<gene>
    <name evidence="2" type="ORF">ACFY8O_21635</name>
</gene>
<feature type="compositionally biased region" description="Basic and acidic residues" evidence="1">
    <location>
        <begin position="654"/>
        <end position="663"/>
    </location>
</feature>
<feature type="region of interest" description="Disordered" evidence="1">
    <location>
        <begin position="654"/>
        <end position="716"/>
    </location>
</feature>
<keyword evidence="3" id="KW-1185">Reference proteome</keyword>
<dbReference type="Proteomes" id="UP001602322">
    <property type="component" value="Unassembled WGS sequence"/>
</dbReference>